<accession>A0A358HWN5</accession>
<evidence type="ECO:0008006" key="5">
    <source>
        <dbReference type="Google" id="ProtNLM"/>
    </source>
</evidence>
<evidence type="ECO:0000313" key="2">
    <source>
        <dbReference type="EMBL" id="HCW69468.1"/>
    </source>
</evidence>
<dbReference type="EMBL" id="DOOG01000136">
    <property type="protein sequence ID" value="HBU99412.1"/>
    <property type="molecule type" value="Genomic_DNA"/>
</dbReference>
<gene>
    <name evidence="1" type="ORF">DEF21_16125</name>
    <name evidence="2" type="ORF">DHR80_20155</name>
</gene>
<dbReference type="SUPFAM" id="SSF53850">
    <property type="entry name" value="Periplasmic binding protein-like II"/>
    <property type="match status" value="1"/>
</dbReference>
<dbReference type="Proteomes" id="UP000264179">
    <property type="component" value="Unassembled WGS sequence"/>
</dbReference>
<dbReference type="EMBL" id="DPOP01000156">
    <property type="protein sequence ID" value="HCW69468.1"/>
    <property type="molecule type" value="Genomic_DNA"/>
</dbReference>
<name>A0A358HWN5_9PROT</name>
<organism evidence="1 4">
    <name type="scientific">Thalassospira lucentensis</name>
    <dbReference type="NCBI Taxonomy" id="168935"/>
    <lineage>
        <taxon>Bacteria</taxon>
        <taxon>Pseudomonadati</taxon>
        <taxon>Pseudomonadota</taxon>
        <taxon>Alphaproteobacteria</taxon>
        <taxon>Rhodospirillales</taxon>
        <taxon>Thalassospiraceae</taxon>
        <taxon>Thalassospira</taxon>
    </lineage>
</organism>
<comment type="caution">
    <text evidence="1">The sequence shown here is derived from an EMBL/GenBank/DDBJ whole genome shotgun (WGS) entry which is preliminary data.</text>
</comment>
<reference evidence="3 4" key="1">
    <citation type="journal article" date="2018" name="Nat. Biotechnol.">
        <title>A standardized bacterial taxonomy based on genome phylogeny substantially revises the tree of life.</title>
        <authorList>
            <person name="Parks D.H."/>
            <person name="Chuvochina M."/>
            <person name="Waite D.W."/>
            <person name="Rinke C."/>
            <person name="Skarshewski A."/>
            <person name="Chaumeil P.A."/>
            <person name="Hugenholtz P."/>
        </authorList>
    </citation>
    <scope>NUCLEOTIDE SEQUENCE [LARGE SCALE GENOMIC DNA]</scope>
    <source>
        <strain evidence="1">UBA8707</strain>
        <strain evidence="2">UBA9881</strain>
    </source>
</reference>
<proteinExistence type="predicted"/>
<dbReference type="AlphaFoldDB" id="A0A358HWN5"/>
<evidence type="ECO:0000313" key="4">
    <source>
        <dbReference type="Proteomes" id="UP000264753"/>
    </source>
</evidence>
<evidence type="ECO:0000313" key="3">
    <source>
        <dbReference type="Proteomes" id="UP000264179"/>
    </source>
</evidence>
<evidence type="ECO:0000313" key="1">
    <source>
        <dbReference type="EMBL" id="HBU99412.1"/>
    </source>
</evidence>
<dbReference type="Proteomes" id="UP000264753">
    <property type="component" value="Unassembled WGS sequence"/>
</dbReference>
<sequence>MSITIRLLILLPIVVLFLGNPCIAQTRDINATVPMSLGSAYCKGEISWEDHTEYDVDLLRLALSLSDSDIKVRPSCAEYPTEQRRIAMLQSGDEINVVFFGTNAEREEKLLPVYVPIYMGTTGLRLFMTQPEILHELNDIESLQELKKFTMGQGIGWPDGDTLRLNGFSVTDGRYMTLHKMLNAQRFDLYPRAYWQIVGEWQWMRESAPNIVISDKIALYYPQPIYFFVSPKAPELHKALQIGMERAFDTGLLWDLLQTHPETAPSFQKLNLKDLRIFRIENPLLPEKSVEAMKKYSMFQQRRVPEGDSPQ</sequence>
<protein>
    <recommendedName>
        <fullName evidence="5">Solute-binding protein family 3/N-terminal domain-containing protein</fullName>
    </recommendedName>
</protein>